<dbReference type="AlphaFoldDB" id="A0A9P8K2Y9"/>
<gene>
    <name evidence="1" type="ORF">KCU98_g400</name>
</gene>
<proteinExistence type="predicted"/>
<evidence type="ECO:0008006" key="3">
    <source>
        <dbReference type="Google" id="ProtNLM"/>
    </source>
</evidence>
<evidence type="ECO:0000313" key="2">
    <source>
        <dbReference type="Proteomes" id="UP000729357"/>
    </source>
</evidence>
<reference evidence="1" key="2">
    <citation type="submission" date="2021-08" db="EMBL/GenBank/DDBJ databases">
        <authorList>
            <person name="Gostincar C."/>
            <person name="Sun X."/>
            <person name="Song Z."/>
            <person name="Gunde-Cimerman N."/>
        </authorList>
    </citation>
    <scope>NUCLEOTIDE SEQUENCE</scope>
    <source>
        <strain evidence="1">EXF-9298</strain>
    </source>
</reference>
<dbReference type="PANTHER" id="PTHR41677">
    <property type="entry name" value="YALI0B19030P"/>
    <property type="match status" value="1"/>
</dbReference>
<accession>A0A9P8K2Y9</accession>
<dbReference type="InterPro" id="IPR021858">
    <property type="entry name" value="Fun_TF"/>
</dbReference>
<reference evidence="1" key="1">
    <citation type="journal article" date="2021" name="J Fungi (Basel)">
        <title>Virulence traits and population genomics of the black yeast Aureobasidium melanogenum.</title>
        <authorList>
            <person name="Cernosa A."/>
            <person name="Sun X."/>
            <person name="Gostincar C."/>
            <person name="Fang C."/>
            <person name="Gunde-Cimerman N."/>
            <person name="Song Z."/>
        </authorList>
    </citation>
    <scope>NUCLEOTIDE SEQUENCE</scope>
    <source>
        <strain evidence="1">EXF-9298</strain>
    </source>
</reference>
<dbReference type="Proteomes" id="UP000729357">
    <property type="component" value="Unassembled WGS sequence"/>
</dbReference>
<dbReference type="EMBL" id="JAHFXS010000003">
    <property type="protein sequence ID" value="KAG9991294.1"/>
    <property type="molecule type" value="Genomic_DNA"/>
</dbReference>
<feature type="non-terminal residue" evidence="1">
    <location>
        <position position="1"/>
    </location>
</feature>
<dbReference type="CDD" id="cd12148">
    <property type="entry name" value="fungal_TF_MHR"/>
    <property type="match status" value="1"/>
</dbReference>
<evidence type="ECO:0000313" key="1">
    <source>
        <dbReference type="EMBL" id="KAG9991294.1"/>
    </source>
</evidence>
<comment type="caution">
    <text evidence="1">The sequence shown here is derived from an EMBL/GenBank/DDBJ whole genome shotgun (WGS) entry which is preliminary data.</text>
</comment>
<protein>
    <recommendedName>
        <fullName evidence="3">Transcription factor domain-containing protein</fullName>
    </recommendedName>
</protein>
<dbReference type="Pfam" id="PF11951">
    <property type="entry name" value="Fungal_trans_2"/>
    <property type="match status" value="1"/>
</dbReference>
<dbReference type="PANTHER" id="PTHR41677:SF1">
    <property type="entry name" value="FE2OG DIOXYGENASE DOMAIN-CONTAINING PROTEIN"/>
    <property type="match status" value="1"/>
</dbReference>
<sequence length="920" mass="104474">MPHSVSPGRPFKDLFDPKIHLEYSPPEKVYPLADLKLEPREFSTPIAATAPFQLLSEEGVLAYRRALFAPEILDECAVSPYPNTLIVRDAAKKSKFLHDFWNHPETLSILSGLMQAPLVPIFKIEEGFVSVQTNSAKDLEEMKKEISIEPDHRLIEMSEEEKNANPLESGSIIPWHFDSYPYACIIMLSHTDGMIGGETFIKCGDGTITKVEGPKYGCAYIIQGGILEHLASRAKGVKERIVSVASFRANVDGFYDISFTTNTRPMTNTRDLHREWAEYRLKVLKKEIEATLERVRNNQISTEDFHIFGKRQVGYMQQTYRQMVPHGLIDQTIENHGNYGYYHADRIWEDIRKCDGFETLLAAAREMEDTWEPARDYQGDLVASRLSLKRGEVLQGQLGRVIPSANPWQGYSMGDELLRQGQRELFLGWSDYFGFSSLVTSGQAGKFFLIGCGAQQRTHRALWCSSGHDARILDTETTCAWNPPDPISVWQMSLGTFTAQVPSSRDTELIDFYLDKVAPLFCCYAASDKNPFYHLIDKAWNSEHKFTKYAAVIRASQSLAAVFMSARESSLRSVAKSLQNEAQSHIDHLSVIEGYDAMTFLALHLLGASAMYSQDVAYWHVVAAKLQNILSLDALGSNNQTTIIRLHERERQFFWGLHMYNHLHTTFVENHLSLPSIQIPERYLEDITGIRRYPHPYTGVSSHITFALLTVGRLIKRQRQFAISRSFATEQQIEDIRVLIAEANDLEAMILAQNVPGPEEIEDPNDEVTPVEHLVKMAECHRNAALLQLYRVFPDVLRRRLGLDGTTISTEGFTLRLALRILDTLTSIPSQSGTTPFQTVLLLAMSSELRFASDVSDMDQTSHDIRIANAREWTVTRLSEAQRKIPGQRLYTLLKKVRQMWAQLDVAGPFDVVFWLDYMM</sequence>
<name>A0A9P8K2Y9_AURME</name>
<organism evidence="1 2">
    <name type="scientific">Aureobasidium melanogenum</name>
    <name type="common">Aureobasidium pullulans var. melanogenum</name>
    <dbReference type="NCBI Taxonomy" id="46634"/>
    <lineage>
        <taxon>Eukaryota</taxon>
        <taxon>Fungi</taxon>
        <taxon>Dikarya</taxon>
        <taxon>Ascomycota</taxon>
        <taxon>Pezizomycotina</taxon>
        <taxon>Dothideomycetes</taxon>
        <taxon>Dothideomycetidae</taxon>
        <taxon>Dothideales</taxon>
        <taxon>Saccotheciaceae</taxon>
        <taxon>Aureobasidium</taxon>
    </lineage>
</organism>
<keyword evidence="2" id="KW-1185">Reference proteome</keyword>